<dbReference type="EMBL" id="MU803480">
    <property type="protein sequence ID" value="KAJ3978292.1"/>
    <property type="molecule type" value="Genomic_DNA"/>
</dbReference>
<evidence type="ECO:0000313" key="1">
    <source>
        <dbReference type="EMBL" id="KAJ3978292.1"/>
    </source>
</evidence>
<organism evidence="1 2">
    <name type="scientific">Lentinula detonsa</name>
    <dbReference type="NCBI Taxonomy" id="2804962"/>
    <lineage>
        <taxon>Eukaryota</taxon>
        <taxon>Fungi</taxon>
        <taxon>Dikarya</taxon>
        <taxon>Basidiomycota</taxon>
        <taxon>Agaricomycotina</taxon>
        <taxon>Agaricomycetes</taxon>
        <taxon>Agaricomycetidae</taxon>
        <taxon>Agaricales</taxon>
        <taxon>Marasmiineae</taxon>
        <taxon>Omphalotaceae</taxon>
        <taxon>Lentinula</taxon>
    </lineage>
</organism>
<comment type="caution">
    <text evidence="1">The sequence shown here is derived from an EMBL/GenBank/DDBJ whole genome shotgun (WGS) entry which is preliminary data.</text>
</comment>
<gene>
    <name evidence="1" type="ORF">F5890DRAFT_1589615</name>
</gene>
<evidence type="ECO:0000313" key="2">
    <source>
        <dbReference type="Proteomes" id="UP001163850"/>
    </source>
</evidence>
<protein>
    <submittedName>
        <fullName evidence="1">Uncharacterized protein</fullName>
    </submittedName>
</protein>
<sequence>MAIHVQTSTESQTTRPLRIEASTLNHSGTKSDHVRIGGGCPPYGFQEDKEPAWIGLNVIALTVGVLISVKAVQLERITIQVPEAPDEVPSVGTVAVTQGGTRKGYTVLGSVMGLQRSFRQRSLHAIWVSLRSAKKKEVPECWTEPID</sequence>
<reference evidence="1" key="1">
    <citation type="submission" date="2022-08" db="EMBL/GenBank/DDBJ databases">
        <authorList>
            <consortium name="DOE Joint Genome Institute"/>
            <person name="Min B."/>
            <person name="Riley R."/>
            <person name="Sierra-Patev S."/>
            <person name="Naranjo-Ortiz M."/>
            <person name="Looney B."/>
            <person name="Konkel Z."/>
            <person name="Slot J.C."/>
            <person name="Sakamoto Y."/>
            <person name="Steenwyk J.L."/>
            <person name="Rokas A."/>
            <person name="Carro J."/>
            <person name="Camarero S."/>
            <person name="Ferreira P."/>
            <person name="Molpeceres G."/>
            <person name="Ruiz-Duenas F.J."/>
            <person name="Serrano A."/>
            <person name="Henrissat B."/>
            <person name="Drula E."/>
            <person name="Hughes K.W."/>
            <person name="Mata J.L."/>
            <person name="Ishikawa N.K."/>
            <person name="Vargas-Isla R."/>
            <person name="Ushijima S."/>
            <person name="Smith C.A."/>
            <person name="Ahrendt S."/>
            <person name="Andreopoulos W."/>
            <person name="He G."/>
            <person name="Labutti K."/>
            <person name="Lipzen A."/>
            <person name="Ng V."/>
            <person name="Sandor L."/>
            <person name="Barry K."/>
            <person name="Martinez A.T."/>
            <person name="Xiao Y."/>
            <person name="Gibbons J.G."/>
            <person name="Terashima K."/>
            <person name="Hibbett D.S."/>
            <person name="Grigoriev I.V."/>
        </authorList>
    </citation>
    <scope>NUCLEOTIDE SEQUENCE</scope>
    <source>
        <strain evidence="1">TFB7829</strain>
    </source>
</reference>
<accession>A0AA38UL08</accession>
<proteinExistence type="predicted"/>
<name>A0AA38UL08_9AGAR</name>
<dbReference type="Proteomes" id="UP001163850">
    <property type="component" value="Unassembled WGS sequence"/>
</dbReference>
<dbReference type="AlphaFoldDB" id="A0AA38UL08"/>